<feature type="domain" description="NADP-dependent oxidoreductase" evidence="4">
    <location>
        <begin position="30"/>
        <end position="261"/>
    </location>
</feature>
<keyword evidence="3" id="KW-0560">Oxidoreductase</keyword>
<keyword evidence="2" id="KW-0521">NADP</keyword>
<comment type="similarity">
    <text evidence="1">Belongs to the aldo/keto reductase family.</text>
</comment>
<dbReference type="PANTHER" id="PTHR43827">
    <property type="entry name" value="2,5-DIKETO-D-GLUCONIC ACID REDUCTASE"/>
    <property type="match status" value="1"/>
</dbReference>
<evidence type="ECO:0000313" key="6">
    <source>
        <dbReference type="Proteomes" id="UP001529343"/>
    </source>
</evidence>
<evidence type="ECO:0000256" key="1">
    <source>
        <dbReference type="ARBA" id="ARBA00007905"/>
    </source>
</evidence>
<dbReference type="PROSITE" id="PS00063">
    <property type="entry name" value="ALDOKETO_REDUCTASE_3"/>
    <property type="match status" value="1"/>
</dbReference>
<dbReference type="PIRSF" id="PIRSF000097">
    <property type="entry name" value="AKR"/>
    <property type="match status" value="1"/>
</dbReference>
<name>A0ABT7UZU5_9LACO</name>
<dbReference type="InterPro" id="IPR023210">
    <property type="entry name" value="NADP_OxRdtase_dom"/>
</dbReference>
<protein>
    <submittedName>
        <fullName evidence="5">Aldo/keto reductase</fullName>
    </submittedName>
</protein>
<proteinExistence type="inferred from homology"/>
<dbReference type="RefSeq" id="WP_289586550.1">
    <property type="nucleotide sequence ID" value="NZ_JAUDDW010000041.1"/>
</dbReference>
<dbReference type="InterPro" id="IPR020471">
    <property type="entry name" value="AKR"/>
</dbReference>
<keyword evidence="6" id="KW-1185">Reference proteome</keyword>
<accession>A0ABT7UZU5</accession>
<dbReference type="PROSITE" id="PS00798">
    <property type="entry name" value="ALDOKETO_REDUCTASE_1"/>
    <property type="match status" value="1"/>
</dbReference>
<dbReference type="SUPFAM" id="SSF51430">
    <property type="entry name" value="NAD(P)-linked oxidoreductase"/>
    <property type="match status" value="1"/>
</dbReference>
<dbReference type="Pfam" id="PF00248">
    <property type="entry name" value="Aldo_ket_red"/>
    <property type="match status" value="1"/>
</dbReference>
<reference evidence="6" key="1">
    <citation type="submission" date="2023-06" db="EMBL/GenBank/DDBJ databases">
        <title>Identification and characterization of horizontal gene transfer across gut microbiota members of farm animals based on homology search.</title>
        <authorList>
            <person name="Zeman M."/>
            <person name="Kubasova T."/>
            <person name="Jahodarova E."/>
            <person name="Nykrynova M."/>
            <person name="Rychlik I."/>
        </authorList>
    </citation>
    <scope>NUCLEOTIDE SEQUENCE [LARGE SCALE GENOMIC DNA]</scope>
    <source>
        <strain evidence="6">161_Gplus</strain>
    </source>
</reference>
<dbReference type="PRINTS" id="PR00069">
    <property type="entry name" value="ALDKETRDTASE"/>
</dbReference>
<evidence type="ECO:0000313" key="5">
    <source>
        <dbReference type="EMBL" id="MDM8267174.1"/>
    </source>
</evidence>
<dbReference type="PANTHER" id="PTHR43827:SF3">
    <property type="entry name" value="NADP-DEPENDENT OXIDOREDUCTASE DOMAIN-CONTAINING PROTEIN"/>
    <property type="match status" value="1"/>
</dbReference>
<dbReference type="InterPro" id="IPR036812">
    <property type="entry name" value="NAD(P)_OxRdtase_dom_sf"/>
</dbReference>
<evidence type="ECO:0000256" key="2">
    <source>
        <dbReference type="ARBA" id="ARBA00022857"/>
    </source>
</evidence>
<dbReference type="EMBL" id="JAUDDW010000041">
    <property type="protein sequence ID" value="MDM8267174.1"/>
    <property type="molecule type" value="Genomic_DNA"/>
</dbReference>
<evidence type="ECO:0000259" key="4">
    <source>
        <dbReference type="Pfam" id="PF00248"/>
    </source>
</evidence>
<comment type="caution">
    <text evidence="5">The sequence shown here is derived from an EMBL/GenBank/DDBJ whole genome shotgun (WGS) entry which is preliminary data.</text>
</comment>
<dbReference type="InterPro" id="IPR018170">
    <property type="entry name" value="Aldo/ket_reductase_CS"/>
</dbReference>
<reference evidence="5 6" key="2">
    <citation type="submission" date="2023-06" db="EMBL/GenBank/DDBJ databases">
        <authorList>
            <person name="Zeman M."/>
            <person name="Kubasova T."/>
            <person name="Jahodarova E."/>
            <person name="Nykrynova M."/>
            <person name="Rychlik I."/>
        </authorList>
    </citation>
    <scope>NUCLEOTIDE SEQUENCE [LARGE SCALE GENOMIC DNA]</scope>
    <source>
        <strain evidence="5 6">161_Gplus</strain>
    </source>
</reference>
<gene>
    <name evidence="5" type="ORF">QUW44_08480</name>
</gene>
<dbReference type="CDD" id="cd19071">
    <property type="entry name" value="AKR_AKR1-5-like"/>
    <property type="match status" value="1"/>
</dbReference>
<dbReference type="Proteomes" id="UP001529343">
    <property type="component" value="Unassembled WGS sequence"/>
</dbReference>
<evidence type="ECO:0000256" key="3">
    <source>
        <dbReference type="ARBA" id="ARBA00023002"/>
    </source>
</evidence>
<organism evidence="5 6">
    <name type="scientific">Limosilactobacillus pontis</name>
    <dbReference type="NCBI Taxonomy" id="35787"/>
    <lineage>
        <taxon>Bacteria</taxon>
        <taxon>Bacillati</taxon>
        <taxon>Bacillota</taxon>
        <taxon>Bacilli</taxon>
        <taxon>Lactobacillales</taxon>
        <taxon>Lactobacillaceae</taxon>
        <taxon>Limosilactobacillus</taxon>
    </lineage>
</organism>
<sequence length="280" mass="31973">MNIKDNWLKLADDNKMPQEGFGLYKVDGQKTMNNAIKAAYTAGYRLFDTAQLYGNEAEVGTAFKELQIPRDEVFLTTKVAEDNQGYDRTIESVKESLKKLQTDYVDLLLVHWPIERAFFETWRAFEDLKKAGLAKSIGVSNYQMIHLQYLATKAHEMPVVDQIELHPLLTQKPLLKFNHDHQIVTQAWSPLGRGAVLGKEVLEKIAAAHGKSTAQVILRWHLQNGVSFIPKSVHAARIDQNAAIYDFALSADEMQQIDALNNYQRTGREPELTYEYDQQY</sequence>
<dbReference type="PROSITE" id="PS00062">
    <property type="entry name" value="ALDOKETO_REDUCTASE_2"/>
    <property type="match status" value="1"/>
</dbReference>
<dbReference type="Gene3D" id="3.20.20.100">
    <property type="entry name" value="NADP-dependent oxidoreductase domain"/>
    <property type="match status" value="1"/>
</dbReference>